<keyword evidence="9" id="KW-1185">Reference proteome</keyword>
<evidence type="ECO:0000313" key="9">
    <source>
        <dbReference type="Proteomes" id="UP001500390"/>
    </source>
</evidence>
<dbReference type="CDD" id="cd03529">
    <property type="entry name" value="Rieske_NirD"/>
    <property type="match status" value="1"/>
</dbReference>
<evidence type="ECO:0000256" key="5">
    <source>
        <dbReference type="ARBA" id="ARBA00023014"/>
    </source>
</evidence>
<dbReference type="Proteomes" id="UP001500390">
    <property type="component" value="Unassembled WGS sequence"/>
</dbReference>
<proteinExistence type="predicted"/>
<dbReference type="PROSITE" id="PS51300">
    <property type="entry name" value="NIRD"/>
    <property type="match status" value="1"/>
</dbReference>
<keyword evidence="5" id="KW-0411">Iron-sulfur</keyword>
<keyword evidence="1" id="KW-0001">2Fe-2S</keyword>
<keyword evidence="2" id="KW-0479">Metal-binding</keyword>
<dbReference type="PANTHER" id="PTHR40562">
    <property type="match status" value="1"/>
</dbReference>
<reference evidence="9" key="1">
    <citation type="journal article" date="2019" name="Int. J. Syst. Evol. Microbiol.">
        <title>The Global Catalogue of Microorganisms (GCM) 10K type strain sequencing project: providing services to taxonomists for standard genome sequencing and annotation.</title>
        <authorList>
            <consortium name="The Broad Institute Genomics Platform"/>
            <consortium name="The Broad Institute Genome Sequencing Center for Infectious Disease"/>
            <person name="Wu L."/>
            <person name="Ma J."/>
        </authorList>
    </citation>
    <scope>NUCLEOTIDE SEQUENCE [LARGE SCALE GENOMIC DNA]</scope>
    <source>
        <strain evidence="9">JCM 17738</strain>
    </source>
</reference>
<evidence type="ECO:0000256" key="6">
    <source>
        <dbReference type="ARBA" id="ARBA00023063"/>
    </source>
</evidence>
<dbReference type="RefSeq" id="WP_159898507.1">
    <property type="nucleotide sequence ID" value="NZ_BAABFX010000050.1"/>
</dbReference>
<dbReference type="InterPro" id="IPR017881">
    <property type="entry name" value="NirD"/>
</dbReference>
<dbReference type="SUPFAM" id="SSF50022">
    <property type="entry name" value="ISP domain"/>
    <property type="match status" value="1"/>
</dbReference>
<protein>
    <submittedName>
        <fullName evidence="8">Nitrite reductase small subunit NirD</fullName>
    </submittedName>
</protein>
<accession>A0ABP8KBP6</accession>
<evidence type="ECO:0000256" key="1">
    <source>
        <dbReference type="ARBA" id="ARBA00022714"/>
    </source>
</evidence>
<dbReference type="NCBIfam" id="TIGR02378">
    <property type="entry name" value="nirD_assim_sml"/>
    <property type="match status" value="1"/>
</dbReference>
<keyword evidence="6" id="KW-0534">Nitrate assimilation</keyword>
<dbReference type="InterPro" id="IPR017941">
    <property type="entry name" value="Rieske_2Fe-2S"/>
</dbReference>
<dbReference type="PROSITE" id="PS51296">
    <property type="entry name" value="RIESKE"/>
    <property type="match status" value="1"/>
</dbReference>
<dbReference type="Pfam" id="PF13806">
    <property type="entry name" value="Rieske_2"/>
    <property type="match status" value="1"/>
</dbReference>
<evidence type="ECO:0000259" key="7">
    <source>
        <dbReference type="PROSITE" id="PS51296"/>
    </source>
</evidence>
<keyword evidence="3" id="KW-0560">Oxidoreductase</keyword>
<dbReference type="InterPro" id="IPR036922">
    <property type="entry name" value="Rieske_2Fe-2S_sf"/>
</dbReference>
<organism evidence="8 9">
    <name type="scientific">Ornithinibacter aureus</name>
    <dbReference type="NCBI Taxonomy" id="622664"/>
    <lineage>
        <taxon>Bacteria</taxon>
        <taxon>Bacillati</taxon>
        <taxon>Actinomycetota</taxon>
        <taxon>Actinomycetes</taxon>
        <taxon>Micrococcales</taxon>
        <taxon>Intrasporangiaceae</taxon>
        <taxon>Ornithinibacter</taxon>
    </lineage>
</organism>
<sequence length="124" mass="12936">MTAVADRLTRVHICSYDDLTPELGVAAIVGGEQVAVFRLADGRVFAVSNLCPFSGAAVISRGITGSRGDVPTISSPVYKQVFSLVDGRCLDTVDKSPLPGHGPDLVVHTVSVDDGRVTIDLLGS</sequence>
<feature type="domain" description="Rieske" evidence="7">
    <location>
        <begin position="11"/>
        <end position="119"/>
    </location>
</feature>
<dbReference type="PANTHER" id="PTHR40562:SF1">
    <property type="entry name" value="NITRITE REDUCTASE (NADH) SMALL SUBUNIT"/>
    <property type="match status" value="1"/>
</dbReference>
<comment type="caution">
    <text evidence="8">The sequence shown here is derived from an EMBL/GenBank/DDBJ whole genome shotgun (WGS) entry which is preliminary data.</text>
</comment>
<keyword evidence="4" id="KW-0408">Iron</keyword>
<evidence type="ECO:0000256" key="3">
    <source>
        <dbReference type="ARBA" id="ARBA00023002"/>
    </source>
</evidence>
<dbReference type="InterPro" id="IPR012748">
    <property type="entry name" value="Rieske-like_NirD"/>
</dbReference>
<name>A0ABP8KBP6_9MICO</name>
<gene>
    <name evidence="8" type="primary">nirD</name>
    <name evidence="8" type="ORF">GCM10023153_33200</name>
</gene>
<evidence type="ECO:0000313" key="8">
    <source>
        <dbReference type="EMBL" id="GAA4403297.1"/>
    </source>
</evidence>
<dbReference type="Gene3D" id="2.102.10.10">
    <property type="entry name" value="Rieske [2Fe-2S] iron-sulphur domain"/>
    <property type="match status" value="1"/>
</dbReference>
<dbReference type="EMBL" id="BAABFX010000050">
    <property type="protein sequence ID" value="GAA4403297.1"/>
    <property type="molecule type" value="Genomic_DNA"/>
</dbReference>
<evidence type="ECO:0000256" key="4">
    <source>
        <dbReference type="ARBA" id="ARBA00023004"/>
    </source>
</evidence>
<evidence type="ECO:0000256" key="2">
    <source>
        <dbReference type="ARBA" id="ARBA00022723"/>
    </source>
</evidence>